<dbReference type="Proteomes" id="UP000319908">
    <property type="component" value="Unassembled WGS sequence"/>
</dbReference>
<evidence type="ECO:0000256" key="1">
    <source>
        <dbReference type="SAM" id="MobiDB-lite"/>
    </source>
</evidence>
<dbReference type="EMBL" id="SJPU01000002">
    <property type="protein sequence ID" value="TWU16212.1"/>
    <property type="molecule type" value="Genomic_DNA"/>
</dbReference>
<evidence type="ECO:0000313" key="3">
    <source>
        <dbReference type="Proteomes" id="UP000319908"/>
    </source>
</evidence>
<keyword evidence="3" id="KW-1185">Reference proteome</keyword>
<evidence type="ECO:0000313" key="2">
    <source>
        <dbReference type="EMBL" id="TWU16212.1"/>
    </source>
</evidence>
<feature type="region of interest" description="Disordered" evidence="1">
    <location>
        <begin position="70"/>
        <end position="92"/>
    </location>
</feature>
<feature type="compositionally biased region" description="Low complexity" evidence="1">
    <location>
        <begin position="74"/>
        <end position="92"/>
    </location>
</feature>
<proteinExistence type="predicted"/>
<name>A0A5C6BWK7_9BACT</name>
<dbReference type="AlphaFoldDB" id="A0A5C6BWK7"/>
<reference evidence="2 3" key="1">
    <citation type="journal article" date="2020" name="Antonie Van Leeuwenhoek">
        <title>Rhodopirellula heiligendammensis sp. nov., Rhodopirellula pilleata sp. nov., and Rhodopirellula solitaria sp. nov. isolated from natural or artificial marine surfaces in Northern Germany and California, USA, and emended description of the genus Rhodopirellula.</title>
        <authorList>
            <person name="Kallscheuer N."/>
            <person name="Wiegand S."/>
            <person name="Jogler M."/>
            <person name="Boedeker C."/>
            <person name="Peeters S.H."/>
            <person name="Rast P."/>
            <person name="Heuer A."/>
            <person name="Jetten M.S.M."/>
            <person name="Rohde M."/>
            <person name="Jogler C."/>
        </authorList>
    </citation>
    <scope>NUCLEOTIDE SEQUENCE [LARGE SCALE GENOMIC DNA]</scope>
    <source>
        <strain evidence="2 3">Poly21</strain>
    </source>
</reference>
<protein>
    <submittedName>
        <fullName evidence="2">Uncharacterized protein</fullName>
    </submittedName>
</protein>
<accession>A0A5C6BWK7</accession>
<comment type="caution">
    <text evidence="2">The sequence shown here is derived from an EMBL/GenBank/DDBJ whole genome shotgun (WGS) entry which is preliminary data.</text>
</comment>
<sequence length="92" mass="9706">MVGRFSANHQFPQITKASGDGRFKMVKKIRLLTMPLSLSLMGLAITGCGEGGNQVNSSTSEIESFINENPDQLASPEDSPSSDADEFAAGNG</sequence>
<organism evidence="2 3">
    <name type="scientific">Allorhodopirellula heiligendammensis</name>
    <dbReference type="NCBI Taxonomy" id="2714739"/>
    <lineage>
        <taxon>Bacteria</taxon>
        <taxon>Pseudomonadati</taxon>
        <taxon>Planctomycetota</taxon>
        <taxon>Planctomycetia</taxon>
        <taxon>Pirellulales</taxon>
        <taxon>Pirellulaceae</taxon>
        <taxon>Allorhodopirellula</taxon>
    </lineage>
</organism>
<gene>
    <name evidence="2" type="ORF">Poly21_34170</name>
</gene>